<feature type="transmembrane region" description="Helical" evidence="5">
    <location>
        <begin position="77"/>
        <end position="100"/>
    </location>
</feature>
<feature type="transmembrane region" description="Helical" evidence="5">
    <location>
        <begin position="7"/>
        <end position="28"/>
    </location>
</feature>
<reference evidence="7 8" key="1">
    <citation type="submission" date="2022-04" db="EMBL/GenBank/DDBJ databases">
        <authorList>
            <person name="Ra J.-S."/>
            <person name="Kim S.-B."/>
        </authorList>
    </citation>
    <scope>NUCLEOTIDE SEQUENCE [LARGE SCALE GENOMIC DNA]</scope>
    <source>
        <strain evidence="7 8">MMS21-Er5</strain>
    </source>
</reference>
<keyword evidence="2 5" id="KW-0812">Transmembrane</keyword>
<keyword evidence="4 5" id="KW-0472">Membrane</keyword>
<proteinExistence type="predicted"/>
<feature type="transmembrane region" description="Helical" evidence="5">
    <location>
        <begin position="120"/>
        <end position="137"/>
    </location>
</feature>
<evidence type="ECO:0000313" key="8">
    <source>
        <dbReference type="Proteomes" id="UP000829998"/>
    </source>
</evidence>
<dbReference type="EMBL" id="CP096829">
    <property type="protein sequence ID" value="UPZ17929.1"/>
    <property type="molecule type" value="Genomic_DNA"/>
</dbReference>
<feature type="domain" description="Methylamine utilisation protein MauE" evidence="6">
    <location>
        <begin position="13"/>
        <end position="135"/>
    </location>
</feature>
<evidence type="ECO:0000259" key="6">
    <source>
        <dbReference type="Pfam" id="PF07291"/>
    </source>
</evidence>
<sequence length="151" mass="17112">MKISAKVLSVAEEAICFSLIVLFVYASLSKLLDYENFRTELGQSPVFTAYAGAAAPTVLTLELLTALFLGWKPARKWALLSSFILMVMFTAYIYIILNFSDYIPCSCGGVLQRLGWRDHIIFNIIFVIIAGAGFYIVRYKEYEDFTKTYNL</sequence>
<accession>A0ABY4LXW9</accession>
<dbReference type="RefSeq" id="WP_248729867.1">
    <property type="nucleotide sequence ID" value="NZ_CP096829.1"/>
</dbReference>
<comment type="subcellular location">
    <subcellularLocation>
        <location evidence="1">Membrane</location>
        <topology evidence="1">Multi-pass membrane protein</topology>
    </subcellularLocation>
</comment>
<keyword evidence="3 5" id="KW-1133">Transmembrane helix</keyword>
<evidence type="ECO:0000256" key="3">
    <source>
        <dbReference type="ARBA" id="ARBA00022989"/>
    </source>
</evidence>
<dbReference type="Pfam" id="PF07291">
    <property type="entry name" value="MauE"/>
    <property type="match status" value="1"/>
</dbReference>
<evidence type="ECO:0000313" key="7">
    <source>
        <dbReference type="EMBL" id="UPZ17929.1"/>
    </source>
</evidence>
<dbReference type="InterPro" id="IPR009908">
    <property type="entry name" value="Methylamine_util_MauE"/>
</dbReference>
<feature type="transmembrane region" description="Helical" evidence="5">
    <location>
        <begin position="48"/>
        <end position="70"/>
    </location>
</feature>
<evidence type="ECO:0000256" key="5">
    <source>
        <dbReference type="SAM" id="Phobius"/>
    </source>
</evidence>
<protein>
    <recommendedName>
        <fullName evidence="6">Methylamine utilisation protein MauE domain-containing protein</fullName>
    </recommendedName>
</protein>
<keyword evidence="8" id="KW-1185">Reference proteome</keyword>
<organism evidence="7 8">
    <name type="scientific">Flavobacterium humidisoli</name>
    <dbReference type="NCBI Taxonomy" id="2937442"/>
    <lineage>
        <taxon>Bacteria</taxon>
        <taxon>Pseudomonadati</taxon>
        <taxon>Bacteroidota</taxon>
        <taxon>Flavobacteriia</taxon>
        <taxon>Flavobacteriales</taxon>
        <taxon>Flavobacteriaceae</taxon>
        <taxon>Flavobacterium</taxon>
    </lineage>
</organism>
<gene>
    <name evidence="7" type="ORF">M0M44_11410</name>
</gene>
<evidence type="ECO:0000256" key="1">
    <source>
        <dbReference type="ARBA" id="ARBA00004141"/>
    </source>
</evidence>
<dbReference type="Proteomes" id="UP000829998">
    <property type="component" value="Chromosome"/>
</dbReference>
<evidence type="ECO:0000256" key="4">
    <source>
        <dbReference type="ARBA" id="ARBA00023136"/>
    </source>
</evidence>
<evidence type="ECO:0000256" key="2">
    <source>
        <dbReference type="ARBA" id="ARBA00022692"/>
    </source>
</evidence>
<name>A0ABY4LXW9_9FLAO</name>